<evidence type="ECO:0000313" key="10">
    <source>
        <dbReference type="EMBL" id="HIU39353.1"/>
    </source>
</evidence>
<dbReference type="Gene3D" id="3.90.226.10">
    <property type="entry name" value="2-enoyl-CoA Hydratase, Chain A, domain 1"/>
    <property type="match status" value="1"/>
</dbReference>
<keyword evidence="3" id="KW-0963">Cytoplasm</keyword>
<dbReference type="InterPro" id="IPR005151">
    <property type="entry name" value="Tail-specific_protease"/>
</dbReference>
<dbReference type="GO" id="GO:0008236">
    <property type="term" value="F:serine-type peptidase activity"/>
    <property type="evidence" value="ECO:0007669"/>
    <property type="project" value="UniProtKB-KW"/>
</dbReference>
<evidence type="ECO:0000256" key="7">
    <source>
        <dbReference type="SAM" id="MobiDB-lite"/>
    </source>
</evidence>
<evidence type="ECO:0000256" key="2">
    <source>
        <dbReference type="ARBA" id="ARBA00008524"/>
    </source>
</evidence>
<comment type="similarity">
    <text evidence="2">Belongs to the peptidase S41B family.</text>
</comment>
<feature type="non-terminal residue" evidence="10">
    <location>
        <position position="1"/>
    </location>
</feature>
<comment type="caution">
    <text evidence="10">The sequence shown here is derived from an EMBL/GenBank/DDBJ whole genome shotgun (WGS) entry which is preliminary data.</text>
</comment>
<dbReference type="AlphaFoldDB" id="A0A9D1IL60"/>
<evidence type="ECO:0000256" key="1">
    <source>
        <dbReference type="ARBA" id="ARBA00004496"/>
    </source>
</evidence>
<feature type="domain" description="Tricorn protease C1" evidence="9">
    <location>
        <begin position="558"/>
        <end position="615"/>
    </location>
</feature>
<evidence type="ECO:0000259" key="9">
    <source>
        <dbReference type="Pfam" id="PF14684"/>
    </source>
</evidence>
<feature type="compositionally biased region" description="Basic and acidic residues" evidence="7">
    <location>
        <begin position="434"/>
        <end position="444"/>
    </location>
</feature>
<dbReference type="Pfam" id="PF26550">
    <property type="entry name" value="Tricorn_2nd"/>
    <property type="match status" value="1"/>
</dbReference>
<dbReference type="InterPro" id="IPR028204">
    <property type="entry name" value="Tricorn_C1"/>
</dbReference>
<keyword evidence="5" id="KW-0378">Hydrolase</keyword>
<dbReference type="CDD" id="cd07562">
    <property type="entry name" value="Peptidase_S41_TRI"/>
    <property type="match status" value="1"/>
</dbReference>
<gene>
    <name evidence="10" type="ORF">IAD18_06790</name>
</gene>
<evidence type="ECO:0000313" key="11">
    <source>
        <dbReference type="Proteomes" id="UP000824076"/>
    </source>
</evidence>
<dbReference type="SUPFAM" id="SSF82171">
    <property type="entry name" value="DPP6 N-terminal domain-like"/>
    <property type="match status" value="1"/>
</dbReference>
<dbReference type="EMBL" id="DVMS01000192">
    <property type="protein sequence ID" value="HIU39353.1"/>
    <property type="molecule type" value="Genomic_DNA"/>
</dbReference>
<dbReference type="Gene3D" id="2.120.10.60">
    <property type="entry name" value="Tricorn protease N-terminal domain"/>
    <property type="match status" value="2"/>
</dbReference>
<keyword evidence="4" id="KW-0645">Protease</keyword>
<organism evidence="10 11">
    <name type="scientific">Candidatus Limisoma intestinavium</name>
    <dbReference type="NCBI Taxonomy" id="2840856"/>
    <lineage>
        <taxon>Bacteria</taxon>
        <taxon>Pseudomonadati</taxon>
        <taxon>Bacteroidota</taxon>
        <taxon>Bacteroidia</taxon>
        <taxon>Bacteroidales</taxon>
        <taxon>Candidatus Limisoma</taxon>
    </lineage>
</organism>
<dbReference type="InterPro" id="IPR011659">
    <property type="entry name" value="WD40"/>
</dbReference>
<dbReference type="InterPro" id="IPR036034">
    <property type="entry name" value="PDZ_sf"/>
</dbReference>
<dbReference type="InterPro" id="IPR029045">
    <property type="entry name" value="ClpP/crotonase-like_dom_sf"/>
</dbReference>
<comment type="subcellular location">
    <subcellularLocation>
        <location evidence="1">Cytoplasm</location>
    </subcellularLocation>
</comment>
<keyword evidence="6" id="KW-0720">Serine protease</keyword>
<feature type="region of interest" description="Disordered" evidence="7">
    <location>
        <begin position="421"/>
        <end position="444"/>
    </location>
</feature>
<reference evidence="10" key="1">
    <citation type="submission" date="2020-10" db="EMBL/GenBank/DDBJ databases">
        <authorList>
            <person name="Gilroy R."/>
        </authorList>
    </citation>
    <scope>NUCLEOTIDE SEQUENCE</scope>
    <source>
        <strain evidence="10">17073</strain>
    </source>
</reference>
<accession>A0A9D1IL60</accession>
<evidence type="ECO:0000256" key="6">
    <source>
        <dbReference type="ARBA" id="ARBA00022825"/>
    </source>
</evidence>
<dbReference type="InterPro" id="IPR012393">
    <property type="entry name" value="Tricorn_protease"/>
</dbReference>
<proteinExistence type="inferred from homology"/>
<dbReference type="Gene3D" id="3.30.750.44">
    <property type="match status" value="1"/>
</dbReference>
<dbReference type="Proteomes" id="UP000824076">
    <property type="component" value="Unassembled WGS sequence"/>
</dbReference>
<protein>
    <submittedName>
        <fullName evidence="10">PD40 domain-containing protein</fullName>
    </submittedName>
</protein>
<dbReference type="PANTHER" id="PTHR43253">
    <property type="entry name" value="TRICORN PROTEASE HOMOLOG 2-RELATED"/>
    <property type="match status" value="1"/>
</dbReference>
<evidence type="ECO:0000256" key="5">
    <source>
        <dbReference type="ARBA" id="ARBA00022801"/>
    </source>
</evidence>
<dbReference type="PANTHER" id="PTHR43253:SF1">
    <property type="entry name" value="TRICORN PROTEASE HOMOLOG 2-RELATED"/>
    <property type="match status" value="1"/>
</dbReference>
<reference evidence="10" key="2">
    <citation type="journal article" date="2021" name="PeerJ">
        <title>Extensive microbial diversity within the chicken gut microbiome revealed by metagenomics and culture.</title>
        <authorList>
            <person name="Gilroy R."/>
            <person name="Ravi A."/>
            <person name="Getino M."/>
            <person name="Pursley I."/>
            <person name="Horton D.L."/>
            <person name="Alikhan N.F."/>
            <person name="Baker D."/>
            <person name="Gharbi K."/>
            <person name="Hall N."/>
            <person name="Watson M."/>
            <person name="Adriaenssens E.M."/>
            <person name="Foster-Nyarko E."/>
            <person name="Jarju S."/>
            <person name="Secka A."/>
            <person name="Antonio M."/>
            <person name="Oren A."/>
            <person name="Chaudhuri R.R."/>
            <person name="La Ragione R."/>
            <person name="Hildebrand F."/>
            <person name="Pallen M.J."/>
        </authorList>
    </citation>
    <scope>NUCLEOTIDE SEQUENCE</scope>
    <source>
        <strain evidence="10">17073</strain>
    </source>
</reference>
<dbReference type="SUPFAM" id="SSF50156">
    <property type="entry name" value="PDZ domain-like"/>
    <property type="match status" value="1"/>
</dbReference>
<feature type="domain" description="Tail specific protease" evidence="8">
    <location>
        <begin position="749"/>
        <end position="904"/>
    </location>
</feature>
<sequence>YRVPIDGGRTEQVLGTPAEMVSFAPDGQRFLYQDRKGFEDEWRKHHTSSVTRDIWLYDAATGKHVNLTGRAGEDRNPVFSADGKTVYFLSERDGGSMNVYSFPLDSPSSATRLSAFSTHPVRFLSVSNDGTMCYAYDGAIYTQRQGGKASRLHIDVVRDDMDLPAKLRFTSGATSAGVSPDGEQVAFVVRGNVFVTSVEYGTTKQITNTVESESDVVFGPDNRTLAYASERDGYWNIYVAKIQRKEDLNFPNATLIEEEAVLGDAKIDREHPQFSPDGKELAYIENECRLMVVDLESKAVRQITDGSEWFYGGFNYEWSPDGKWFVLEVIGNGHDPYSDVAIVAADGKSKPVNLTGSGYFNMQPRWVLDGNAVLFLSDRYGMRSHGSWGSLNDVMLAFMNKDAYDKYRLNKEDYELLKELEKEQEKDESEEEKSDDKKSDTKEENDSIIVVELDGIEDRIVRVTPNSSDIADAVIANDGESLYYLSAFEEGYDLWELDLREHSTSLLKKLNTGWASLQTDKEADNLFILGGRTMQKMSVAGSTLEPISYSAEMKMDLAKEREYMFDHVCRQEARHFYRTDMHGVDWQKMTAAYRKFLPHIGNNADFAEMLSEMLGELNVSHTGGRYYKSGSGESTANLGLLFDLSYSGNGMRIAEIIEGGPFDRATTDAKEGIIVEKINGREILANSDFYSYLEGLAGEKTLVSFRDPSSGKQWDEVVKPISSRACSALLYKRWVKQRAEDVKRWSGGRLGYVHLESMDDESFRTIYSDVLGKYNKCEGIVIDTRFNGGGRLHEDVEVLFSGEKYLTQVHRGRETCDMPSRRWNKPSIMVQCEANYSNAHGTPWVYKHMGLGKLVGAPVPGTMTSVSWETLQDPELVFGTPVIGYRTADGNYLENTQLEPDVYVLNTPEEIVNGEDAQLKAAVEELLKEIDSATR</sequence>
<dbReference type="InterPro" id="IPR011042">
    <property type="entry name" value="6-blade_b-propeller_TolB-like"/>
</dbReference>
<evidence type="ECO:0000256" key="4">
    <source>
        <dbReference type="ARBA" id="ARBA00022670"/>
    </source>
</evidence>
<dbReference type="Gene3D" id="2.120.10.30">
    <property type="entry name" value="TolB, C-terminal domain"/>
    <property type="match status" value="1"/>
</dbReference>
<name>A0A9D1IL60_9BACT</name>
<dbReference type="SUPFAM" id="SSF52096">
    <property type="entry name" value="ClpP/crotonase"/>
    <property type="match status" value="1"/>
</dbReference>
<evidence type="ECO:0000259" key="8">
    <source>
        <dbReference type="Pfam" id="PF03572"/>
    </source>
</evidence>
<dbReference type="GO" id="GO:0005737">
    <property type="term" value="C:cytoplasm"/>
    <property type="evidence" value="ECO:0007669"/>
    <property type="project" value="UniProtKB-SubCell"/>
</dbReference>
<dbReference type="GO" id="GO:0006508">
    <property type="term" value="P:proteolysis"/>
    <property type="evidence" value="ECO:0007669"/>
    <property type="project" value="UniProtKB-KW"/>
</dbReference>
<dbReference type="Pfam" id="PF14684">
    <property type="entry name" value="Tricorn_C1"/>
    <property type="match status" value="1"/>
</dbReference>
<evidence type="ECO:0000256" key="3">
    <source>
        <dbReference type="ARBA" id="ARBA00022490"/>
    </source>
</evidence>
<dbReference type="Pfam" id="PF07676">
    <property type="entry name" value="PD40"/>
    <property type="match status" value="1"/>
</dbReference>
<dbReference type="Gene3D" id="2.30.42.10">
    <property type="match status" value="1"/>
</dbReference>
<dbReference type="Pfam" id="PF03572">
    <property type="entry name" value="Peptidase_S41"/>
    <property type="match status" value="1"/>
</dbReference>